<keyword evidence="3" id="KW-1185">Reference proteome</keyword>
<feature type="region of interest" description="Disordered" evidence="1">
    <location>
        <begin position="219"/>
        <end position="316"/>
    </location>
</feature>
<feature type="compositionally biased region" description="Basic and acidic residues" evidence="1">
    <location>
        <begin position="293"/>
        <end position="316"/>
    </location>
</feature>
<reference evidence="2 3" key="1">
    <citation type="journal article" date="2018" name="Nat. Ecol. Evol.">
        <title>Pezizomycetes genomes reveal the molecular basis of ectomycorrhizal truffle lifestyle.</title>
        <authorList>
            <person name="Murat C."/>
            <person name="Payen T."/>
            <person name="Noel B."/>
            <person name="Kuo A."/>
            <person name="Morin E."/>
            <person name="Chen J."/>
            <person name="Kohler A."/>
            <person name="Krizsan K."/>
            <person name="Balestrini R."/>
            <person name="Da Silva C."/>
            <person name="Montanini B."/>
            <person name="Hainaut M."/>
            <person name="Levati E."/>
            <person name="Barry K.W."/>
            <person name="Belfiori B."/>
            <person name="Cichocki N."/>
            <person name="Clum A."/>
            <person name="Dockter R.B."/>
            <person name="Fauchery L."/>
            <person name="Guy J."/>
            <person name="Iotti M."/>
            <person name="Le Tacon F."/>
            <person name="Lindquist E.A."/>
            <person name="Lipzen A."/>
            <person name="Malagnac F."/>
            <person name="Mello A."/>
            <person name="Molinier V."/>
            <person name="Miyauchi S."/>
            <person name="Poulain J."/>
            <person name="Riccioni C."/>
            <person name="Rubini A."/>
            <person name="Sitrit Y."/>
            <person name="Splivallo R."/>
            <person name="Traeger S."/>
            <person name="Wang M."/>
            <person name="Zifcakova L."/>
            <person name="Wipf D."/>
            <person name="Zambonelli A."/>
            <person name="Paolocci F."/>
            <person name="Nowrousian M."/>
            <person name="Ottonello S."/>
            <person name="Baldrian P."/>
            <person name="Spatafora J.W."/>
            <person name="Henrissat B."/>
            <person name="Nagy L.G."/>
            <person name="Aury J.M."/>
            <person name="Wincker P."/>
            <person name="Grigoriev I.V."/>
            <person name="Bonfante P."/>
            <person name="Martin F.M."/>
        </authorList>
    </citation>
    <scope>NUCLEOTIDE SEQUENCE [LARGE SCALE GENOMIC DNA]</scope>
    <source>
        <strain evidence="2 3">RN42</strain>
    </source>
</reference>
<sequence length="316" mass="35082">MSSVDVGPKFTDLYLLRDPSRQRDYPAWLTGYPGWGVDHTLFSSSLQSNNVHGYSQAEIEEIFDKTVLIHEIWNNVEHFLRDHCINFRNKDDILDDFWLADGFLTGCLAVSEIIKKALEFYTESEDRTEQDRKKAFEDLSMLRTTLTTSPKSGMRTDTEAFGYRLFEITYGKLGSKLGFRVQVPVDKQYGSNKGLEIHRALCDSMLSMAAKKITGAMEILPPTPEGSASNKEGEAASSSSDEADKPNNTPGRSTEEPKKTHQGESGGSGGDETDNSTIDSGNSSAVVQADGSADEKRESFKAGKKFSYDSKHSNWL</sequence>
<organism evidence="2 3">
    <name type="scientific">Ascobolus immersus RN42</name>
    <dbReference type="NCBI Taxonomy" id="1160509"/>
    <lineage>
        <taxon>Eukaryota</taxon>
        <taxon>Fungi</taxon>
        <taxon>Dikarya</taxon>
        <taxon>Ascomycota</taxon>
        <taxon>Pezizomycotina</taxon>
        <taxon>Pezizomycetes</taxon>
        <taxon>Pezizales</taxon>
        <taxon>Ascobolaceae</taxon>
        <taxon>Ascobolus</taxon>
    </lineage>
</organism>
<feature type="compositionally biased region" description="Basic and acidic residues" evidence="1">
    <location>
        <begin position="253"/>
        <end position="262"/>
    </location>
</feature>
<dbReference type="Proteomes" id="UP000275078">
    <property type="component" value="Unassembled WGS sequence"/>
</dbReference>
<protein>
    <submittedName>
        <fullName evidence="2">Uncharacterized protein</fullName>
    </submittedName>
</protein>
<dbReference type="AlphaFoldDB" id="A0A3N4I024"/>
<dbReference type="EMBL" id="ML119699">
    <property type="protein sequence ID" value="RPA79465.1"/>
    <property type="molecule type" value="Genomic_DNA"/>
</dbReference>
<evidence type="ECO:0000313" key="2">
    <source>
        <dbReference type="EMBL" id="RPA79465.1"/>
    </source>
</evidence>
<gene>
    <name evidence="2" type="ORF">BJ508DRAFT_348223</name>
</gene>
<accession>A0A3N4I024</accession>
<evidence type="ECO:0000313" key="3">
    <source>
        <dbReference type="Proteomes" id="UP000275078"/>
    </source>
</evidence>
<proteinExistence type="predicted"/>
<evidence type="ECO:0000256" key="1">
    <source>
        <dbReference type="SAM" id="MobiDB-lite"/>
    </source>
</evidence>
<name>A0A3N4I024_ASCIM</name>